<proteinExistence type="predicted"/>
<gene>
    <name evidence="2" type="ORF">HPB51_026401</name>
</gene>
<evidence type="ECO:0000313" key="2">
    <source>
        <dbReference type="EMBL" id="KAH7997497.1"/>
    </source>
</evidence>
<reference evidence="2" key="2">
    <citation type="submission" date="2021-09" db="EMBL/GenBank/DDBJ databases">
        <authorList>
            <person name="Jia N."/>
            <person name="Wang J."/>
            <person name="Shi W."/>
            <person name="Du L."/>
            <person name="Sun Y."/>
            <person name="Zhan W."/>
            <person name="Jiang J."/>
            <person name="Wang Q."/>
            <person name="Zhang B."/>
            <person name="Ji P."/>
            <person name="Sakyi L.B."/>
            <person name="Cui X."/>
            <person name="Yuan T."/>
            <person name="Jiang B."/>
            <person name="Yang W."/>
            <person name="Lam T.T.-Y."/>
            <person name="Chang Q."/>
            <person name="Ding S."/>
            <person name="Wang X."/>
            <person name="Zhu J."/>
            <person name="Ruan X."/>
            <person name="Zhao L."/>
            <person name="Wei J."/>
            <person name="Que T."/>
            <person name="Du C."/>
            <person name="Cheng J."/>
            <person name="Dai P."/>
            <person name="Han X."/>
            <person name="Huang E."/>
            <person name="Gao Y."/>
            <person name="Liu J."/>
            <person name="Shao H."/>
            <person name="Ye R."/>
            <person name="Li L."/>
            <person name="Wei W."/>
            <person name="Wang X."/>
            <person name="Wang C."/>
            <person name="Huo Q."/>
            <person name="Li W."/>
            <person name="Guo W."/>
            <person name="Chen H."/>
            <person name="Chen S."/>
            <person name="Zhou L."/>
            <person name="Zhou L."/>
            <person name="Ni X."/>
            <person name="Tian J."/>
            <person name="Zhou Y."/>
            <person name="Sheng Y."/>
            <person name="Liu T."/>
            <person name="Pan Y."/>
            <person name="Xia L."/>
            <person name="Li J."/>
            <person name="Zhao F."/>
            <person name="Cao W."/>
        </authorList>
    </citation>
    <scope>NUCLEOTIDE SEQUENCE</scope>
    <source>
        <strain evidence="2">Rmic-2018</strain>
        <tissue evidence="2">Larvae</tissue>
    </source>
</reference>
<sequence>MYITFNISKETANPCFEFLEQLLHTLAIHTLERRIAILQEAIRKRKSLTATLKPDPFQDGCTGSHGPLRRTGTVIFDSHDSSKPAAHGAGRAVRHNVDRQETAHKSTRLAVEVLSE</sequence>
<evidence type="ECO:0000256" key="1">
    <source>
        <dbReference type="SAM" id="MobiDB-lite"/>
    </source>
</evidence>
<organism evidence="2 3">
    <name type="scientific">Rhipicephalus microplus</name>
    <name type="common">Cattle tick</name>
    <name type="synonym">Boophilus microplus</name>
    <dbReference type="NCBI Taxonomy" id="6941"/>
    <lineage>
        <taxon>Eukaryota</taxon>
        <taxon>Metazoa</taxon>
        <taxon>Ecdysozoa</taxon>
        <taxon>Arthropoda</taxon>
        <taxon>Chelicerata</taxon>
        <taxon>Arachnida</taxon>
        <taxon>Acari</taxon>
        <taxon>Parasitiformes</taxon>
        <taxon>Ixodida</taxon>
        <taxon>Ixodoidea</taxon>
        <taxon>Ixodidae</taxon>
        <taxon>Rhipicephalinae</taxon>
        <taxon>Rhipicephalus</taxon>
        <taxon>Boophilus</taxon>
    </lineage>
</organism>
<evidence type="ECO:0000313" key="3">
    <source>
        <dbReference type="Proteomes" id="UP000821866"/>
    </source>
</evidence>
<name>A0A9J6D371_RHIMP</name>
<keyword evidence="3" id="KW-1185">Reference proteome</keyword>
<dbReference type="Proteomes" id="UP000821866">
    <property type="component" value="Unassembled WGS sequence"/>
</dbReference>
<protein>
    <submittedName>
        <fullName evidence="2">Uncharacterized protein</fullName>
    </submittedName>
</protein>
<dbReference type="EMBL" id="JABSTU010000279">
    <property type="protein sequence ID" value="KAH7997497.1"/>
    <property type="molecule type" value="Genomic_DNA"/>
</dbReference>
<dbReference type="AlphaFoldDB" id="A0A9J6D371"/>
<reference evidence="2" key="1">
    <citation type="journal article" date="2020" name="Cell">
        <title>Large-Scale Comparative Analyses of Tick Genomes Elucidate Their Genetic Diversity and Vector Capacities.</title>
        <authorList>
            <consortium name="Tick Genome and Microbiome Consortium (TIGMIC)"/>
            <person name="Jia N."/>
            <person name="Wang J."/>
            <person name="Shi W."/>
            <person name="Du L."/>
            <person name="Sun Y."/>
            <person name="Zhan W."/>
            <person name="Jiang J.F."/>
            <person name="Wang Q."/>
            <person name="Zhang B."/>
            <person name="Ji P."/>
            <person name="Bell-Sakyi L."/>
            <person name="Cui X.M."/>
            <person name="Yuan T.T."/>
            <person name="Jiang B.G."/>
            <person name="Yang W.F."/>
            <person name="Lam T.T."/>
            <person name="Chang Q.C."/>
            <person name="Ding S.J."/>
            <person name="Wang X.J."/>
            <person name="Zhu J.G."/>
            <person name="Ruan X.D."/>
            <person name="Zhao L."/>
            <person name="Wei J.T."/>
            <person name="Ye R.Z."/>
            <person name="Que T.C."/>
            <person name="Du C.H."/>
            <person name="Zhou Y.H."/>
            <person name="Cheng J.X."/>
            <person name="Dai P.F."/>
            <person name="Guo W.B."/>
            <person name="Han X.H."/>
            <person name="Huang E.J."/>
            <person name="Li L.F."/>
            <person name="Wei W."/>
            <person name="Gao Y.C."/>
            <person name="Liu J.Z."/>
            <person name="Shao H.Z."/>
            <person name="Wang X."/>
            <person name="Wang C.C."/>
            <person name="Yang T.C."/>
            <person name="Huo Q.B."/>
            <person name="Li W."/>
            <person name="Chen H.Y."/>
            <person name="Chen S.E."/>
            <person name="Zhou L.G."/>
            <person name="Ni X.B."/>
            <person name="Tian J.H."/>
            <person name="Sheng Y."/>
            <person name="Liu T."/>
            <person name="Pan Y.S."/>
            <person name="Xia L.Y."/>
            <person name="Li J."/>
            <person name="Zhao F."/>
            <person name="Cao W.C."/>
        </authorList>
    </citation>
    <scope>NUCLEOTIDE SEQUENCE</scope>
    <source>
        <strain evidence="2">Rmic-2018</strain>
    </source>
</reference>
<comment type="caution">
    <text evidence="2">The sequence shown here is derived from an EMBL/GenBank/DDBJ whole genome shotgun (WGS) entry which is preliminary data.</text>
</comment>
<feature type="region of interest" description="Disordered" evidence="1">
    <location>
        <begin position="53"/>
        <end position="116"/>
    </location>
</feature>
<accession>A0A9J6D371</accession>
<feature type="compositionally biased region" description="Basic and acidic residues" evidence="1">
    <location>
        <begin position="95"/>
        <end position="104"/>
    </location>
</feature>